<dbReference type="PANTHER" id="PTHR11228">
    <property type="entry name" value="RADICAL SAM DOMAIN PROTEIN"/>
    <property type="match status" value="1"/>
</dbReference>
<dbReference type="SFLD" id="SFLDG01386">
    <property type="entry name" value="main_SPASM_domain-containing"/>
    <property type="match status" value="1"/>
</dbReference>
<proteinExistence type="predicted"/>
<dbReference type="InterPro" id="IPR013785">
    <property type="entry name" value="Aldolase_TIM"/>
</dbReference>
<dbReference type="InterPro" id="IPR050377">
    <property type="entry name" value="Radical_SAM_PqqE_MftC-like"/>
</dbReference>
<evidence type="ECO:0000259" key="7">
    <source>
        <dbReference type="PROSITE" id="PS51918"/>
    </source>
</evidence>
<gene>
    <name evidence="8" type="ORF">A2Z24_00315</name>
</gene>
<dbReference type="InterPro" id="IPR007197">
    <property type="entry name" value="rSAM"/>
</dbReference>
<comment type="cofactor">
    <cofactor evidence="1">
        <name>[4Fe-4S] cluster</name>
        <dbReference type="ChEBI" id="CHEBI:49883"/>
    </cofactor>
</comment>
<dbReference type="PANTHER" id="PTHR11228:SF7">
    <property type="entry name" value="PQQA PEPTIDE CYCLASE"/>
    <property type="match status" value="1"/>
</dbReference>
<dbReference type="SFLD" id="SFLDS00029">
    <property type="entry name" value="Radical_SAM"/>
    <property type="match status" value="1"/>
</dbReference>
<evidence type="ECO:0000256" key="1">
    <source>
        <dbReference type="ARBA" id="ARBA00001966"/>
    </source>
</evidence>
<reference evidence="8 9" key="1">
    <citation type="journal article" date="2016" name="Nat. Commun.">
        <title>Thousands of microbial genomes shed light on interconnected biogeochemical processes in an aquifer system.</title>
        <authorList>
            <person name="Anantharaman K."/>
            <person name="Brown C.T."/>
            <person name="Hug L.A."/>
            <person name="Sharon I."/>
            <person name="Castelle C.J."/>
            <person name="Probst A.J."/>
            <person name="Thomas B.C."/>
            <person name="Singh A."/>
            <person name="Wilkins M.J."/>
            <person name="Karaoz U."/>
            <person name="Brodie E.L."/>
            <person name="Williams K.H."/>
            <person name="Hubbard S.S."/>
            <person name="Banfield J.F."/>
        </authorList>
    </citation>
    <scope>NUCLEOTIDE SEQUENCE [LARGE SCALE GENOMIC DNA]</scope>
</reference>
<dbReference type="InterPro" id="IPR017200">
    <property type="entry name" value="PqqE-like"/>
</dbReference>
<dbReference type="PROSITE" id="PS51918">
    <property type="entry name" value="RADICAL_SAM"/>
    <property type="match status" value="1"/>
</dbReference>
<dbReference type="Proteomes" id="UP000177588">
    <property type="component" value="Unassembled WGS sequence"/>
</dbReference>
<evidence type="ECO:0000256" key="6">
    <source>
        <dbReference type="ARBA" id="ARBA00023014"/>
    </source>
</evidence>
<dbReference type="GO" id="GO:0051539">
    <property type="term" value="F:4 iron, 4 sulfur cluster binding"/>
    <property type="evidence" value="ECO:0007669"/>
    <property type="project" value="UniProtKB-KW"/>
</dbReference>
<keyword evidence="4" id="KW-0479">Metal-binding</keyword>
<dbReference type="EMBL" id="MHCT01000007">
    <property type="protein sequence ID" value="OGY26443.1"/>
    <property type="molecule type" value="Genomic_DNA"/>
</dbReference>
<feature type="domain" description="Radical SAM core" evidence="7">
    <location>
        <begin position="27"/>
        <end position="235"/>
    </location>
</feature>
<dbReference type="Pfam" id="PF13186">
    <property type="entry name" value="SPASM"/>
    <property type="match status" value="1"/>
</dbReference>
<keyword evidence="6" id="KW-0411">Iron-sulfur</keyword>
<sequence length="350" mass="40190">MSSYFFSKIKLIGFQKSFSLSYEVGVVPPPKFVIWDCTRRCNLNCEHCGAKKEKYSTELPTQQVKNLVQRLADYKVKYFVVTGGEPLLRQDLFEIFSFAKENGLKTGLATNGFFVNENNSKIIAKIFDSIQVSLDGPQEVHNKIRVNKEAFQKVINAINLLRKNKCKQITVSSVITPSNIKDLEKLGEIVKKLGVDIWKIVSVMPIGRVEQNDNLYLSQQEFLKLLNFIKENKNKLKIEFGENLGYLGNYDKEVRNEPFFCPVGFLACCVGVNGDVRGCPEQPDVQYFKEGNILDKDFSEIWKSGFKKYRDKEFLQDETCSKCKFKNDCNGGCWVMKLKNINCSVRRYCL</sequence>
<evidence type="ECO:0000256" key="5">
    <source>
        <dbReference type="ARBA" id="ARBA00023004"/>
    </source>
</evidence>
<protein>
    <recommendedName>
        <fullName evidence="7">Radical SAM core domain-containing protein</fullName>
    </recommendedName>
</protein>
<dbReference type="Pfam" id="PF04055">
    <property type="entry name" value="Radical_SAM"/>
    <property type="match status" value="1"/>
</dbReference>
<evidence type="ECO:0000256" key="4">
    <source>
        <dbReference type="ARBA" id="ARBA00022723"/>
    </source>
</evidence>
<dbReference type="CDD" id="cd01335">
    <property type="entry name" value="Radical_SAM"/>
    <property type="match status" value="1"/>
</dbReference>
<dbReference type="NCBIfam" id="TIGR04085">
    <property type="entry name" value="rSAM_more_4Fe4S"/>
    <property type="match status" value="1"/>
</dbReference>
<evidence type="ECO:0000256" key="3">
    <source>
        <dbReference type="ARBA" id="ARBA00022691"/>
    </source>
</evidence>
<dbReference type="SUPFAM" id="SSF102114">
    <property type="entry name" value="Radical SAM enzymes"/>
    <property type="match status" value="1"/>
</dbReference>
<comment type="caution">
    <text evidence="8">The sequence shown here is derived from an EMBL/GenBank/DDBJ whole genome shotgun (WGS) entry which is preliminary data.</text>
</comment>
<keyword evidence="5" id="KW-0408">Iron</keyword>
<keyword evidence="2" id="KW-0004">4Fe-4S</keyword>
<dbReference type="GO" id="GO:0003824">
    <property type="term" value="F:catalytic activity"/>
    <property type="evidence" value="ECO:0007669"/>
    <property type="project" value="InterPro"/>
</dbReference>
<dbReference type="Gene3D" id="3.20.20.70">
    <property type="entry name" value="Aldolase class I"/>
    <property type="match status" value="1"/>
</dbReference>
<dbReference type="GO" id="GO:0046872">
    <property type="term" value="F:metal ion binding"/>
    <property type="evidence" value="ECO:0007669"/>
    <property type="project" value="UniProtKB-KW"/>
</dbReference>
<name>A0A1G1WFF9_9BACT</name>
<dbReference type="InterPro" id="IPR058240">
    <property type="entry name" value="rSAM_sf"/>
</dbReference>
<dbReference type="AlphaFoldDB" id="A0A1G1WFF9"/>
<accession>A0A1G1WFF9</accession>
<evidence type="ECO:0000313" key="9">
    <source>
        <dbReference type="Proteomes" id="UP000177588"/>
    </source>
</evidence>
<keyword evidence="3" id="KW-0949">S-adenosyl-L-methionine</keyword>
<dbReference type="PIRSF" id="PIRSF037420">
    <property type="entry name" value="PQQ_syn_pqqE"/>
    <property type="match status" value="1"/>
</dbReference>
<dbReference type="STRING" id="1802597.A2Z24_00315"/>
<evidence type="ECO:0000256" key="2">
    <source>
        <dbReference type="ARBA" id="ARBA00022485"/>
    </source>
</evidence>
<evidence type="ECO:0000313" key="8">
    <source>
        <dbReference type="EMBL" id="OGY26443.1"/>
    </source>
</evidence>
<dbReference type="SFLD" id="SFLDG01067">
    <property type="entry name" value="SPASM/twitch_domain_containing"/>
    <property type="match status" value="1"/>
</dbReference>
<organism evidence="8 9">
    <name type="scientific">Candidatus Woykebacteria bacterium RBG_16_44_10</name>
    <dbReference type="NCBI Taxonomy" id="1802597"/>
    <lineage>
        <taxon>Bacteria</taxon>
        <taxon>Candidatus Woykeibacteriota</taxon>
    </lineage>
</organism>
<dbReference type="InterPro" id="IPR023885">
    <property type="entry name" value="4Fe4S-binding_SPASM_dom"/>
</dbReference>